<reference evidence="8 9" key="1">
    <citation type="submission" date="2016-10" db="EMBL/GenBank/DDBJ databases">
        <authorList>
            <person name="de Groot N.N."/>
        </authorList>
    </citation>
    <scope>NUCLEOTIDE SEQUENCE [LARGE SCALE GENOMIC DNA]</scope>
    <source>
        <strain evidence="8 9">DSM 45610</strain>
    </source>
</reference>
<evidence type="ECO:0000256" key="6">
    <source>
        <dbReference type="SAM" id="Phobius"/>
    </source>
</evidence>
<comment type="subcellular location">
    <subcellularLocation>
        <location evidence="1">Cell membrane</location>
        <topology evidence="1">Multi-pass membrane protein</topology>
    </subcellularLocation>
</comment>
<evidence type="ECO:0000259" key="7">
    <source>
        <dbReference type="PROSITE" id="PS50850"/>
    </source>
</evidence>
<organism evidence="8 9">
    <name type="scientific">Marininema mesophilum</name>
    <dbReference type="NCBI Taxonomy" id="1048340"/>
    <lineage>
        <taxon>Bacteria</taxon>
        <taxon>Bacillati</taxon>
        <taxon>Bacillota</taxon>
        <taxon>Bacilli</taxon>
        <taxon>Bacillales</taxon>
        <taxon>Thermoactinomycetaceae</taxon>
        <taxon>Marininema</taxon>
    </lineage>
</organism>
<evidence type="ECO:0000256" key="3">
    <source>
        <dbReference type="ARBA" id="ARBA00022692"/>
    </source>
</evidence>
<dbReference type="Gene3D" id="1.20.1250.20">
    <property type="entry name" value="MFS general substrate transporter like domains"/>
    <property type="match status" value="2"/>
</dbReference>
<dbReference type="AlphaFoldDB" id="A0A1H2WIS7"/>
<dbReference type="RefSeq" id="WP_091738751.1">
    <property type="nucleotide sequence ID" value="NZ_FNNQ01000006.1"/>
</dbReference>
<dbReference type="GO" id="GO:0005886">
    <property type="term" value="C:plasma membrane"/>
    <property type="evidence" value="ECO:0007669"/>
    <property type="project" value="UniProtKB-SubCell"/>
</dbReference>
<feature type="transmembrane region" description="Helical" evidence="6">
    <location>
        <begin position="52"/>
        <end position="72"/>
    </location>
</feature>
<feature type="transmembrane region" description="Helical" evidence="6">
    <location>
        <begin position="79"/>
        <end position="98"/>
    </location>
</feature>
<proteinExistence type="predicted"/>
<dbReference type="InterPro" id="IPR036259">
    <property type="entry name" value="MFS_trans_sf"/>
</dbReference>
<dbReference type="PROSITE" id="PS50850">
    <property type="entry name" value="MFS"/>
    <property type="match status" value="1"/>
</dbReference>
<keyword evidence="4 6" id="KW-1133">Transmembrane helix</keyword>
<feature type="domain" description="Major facilitator superfamily (MFS) profile" evidence="7">
    <location>
        <begin position="11"/>
        <end position="401"/>
    </location>
</feature>
<dbReference type="PANTHER" id="PTHR23527:SF1">
    <property type="entry name" value="BLL3282 PROTEIN"/>
    <property type="match status" value="1"/>
</dbReference>
<feature type="transmembrane region" description="Helical" evidence="6">
    <location>
        <begin position="217"/>
        <end position="242"/>
    </location>
</feature>
<name>A0A1H2WIS7_9BACL</name>
<evidence type="ECO:0000256" key="5">
    <source>
        <dbReference type="ARBA" id="ARBA00023136"/>
    </source>
</evidence>
<keyword evidence="2" id="KW-0813">Transport</keyword>
<dbReference type="Proteomes" id="UP000198534">
    <property type="component" value="Unassembled WGS sequence"/>
</dbReference>
<evidence type="ECO:0000256" key="1">
    <source>
        <dbReference type="ARBA" id="ARBA00004651"/>
    </source>
</evidence>
<feature type="transmembrane region" description="Helical" evidence="6">
    <location>
        <begin position="168"/>
        <end position="188"/>
    </location>
</feature>
<dbReference type="GO" id="GO:0022857">
    <property type="term" value="F:transmembrane transporter activity"/>
    <property type="evidence" value="ECO:0007669"/>
    <property type="project" value="InterPro"/>
</dbReference>
<protein>
    <submittedName>
        <fullName evidence="8">Major Facilitator Superfamily protein</fullName>
    </submittedName>
</protein>
<gene>
    <name evidence="8" type="ORF">SAMN05444487_106149</name>
</gene>
<evidence type="ECO:0000313" key="8">
    <source>
        <dbReference type="EMBL" id="SDW80573.1"/>
    </source>
</evidence>
<dbReference type="OrthoDB" id="9794076at2"/>
<dbReference type="InterPro" id="IPR011701">
    <property type="entry name" value="MFS"/>
</dbReference>
<dbReference type="CDD" id="cd17475">
    <property type="entry name" value="MFS_MT3072_like"/>
    <property type="match status" value="1"/>
</dbReference>
<dbReference type="InterPro" id="IPR052952">
    <property type="entry name" value="MFS-Transporter"/>
</dbReference>
<keyword evidence="9" id="KW-1185">Reference proteome</keyword>
<feature type="transmembrane region" description="Helical" evidence="6">
    <location>
        <begin position="144"/>
        <end position="162"/>
    </location>
</feature>
<dbReference type="EMBL" id="FNNQ01000006">
    <property type="protein sequence ID" value="SDW80573.1"/>
    <property type="molecule type" value="Genomic_DNA"/>
</dbReference>
<dbReference type="Pfam" id="PF07690">
    <property type="entry name" value="MFS_1"/>
    <property type="match status" value="1"/>
</dbReference>
<dbReference type="PANTHER" id="PTHR23527">
    <property type="entry name" value="BLL3282 PROTEIN"/>
    <property type="match status" value="1"/>
</dbReference>
<feature type="transmembrane region" description="Helical" evidence="6">
    <location>
        <begin position="311"/>
        <end position="334"/>
    </location>
</feature>
<feature type="transmembrane region" description="Helical" evidence="6">
    <location>
        <begin position="287"/>
        <end position="305"/>
    </location>
</feature>
<feature type="transmembrane region" description="Helical" evidence="6">
    <location>
        <begin position="104"/>
        <end position="123"/>
    </location>
</feature>
<feature type="transmembrane region" description="Helical" evidence="6">
    <location>
        <begin position="377"/>
        <end position="395"/>
    </location>
</feature>
<keyword evidence="3 6" id="KW-0812">Transmembrane</keyword>
<evidence type="ECO:0000313" key="9">
    <source>
        <dbReference type="Proteomes" id="UP000198534"/>
    </source>
</evidence>
<evidence type="ECO:0000256" key="4">
    <source>
        <dbReference type="ARBA" id="ARBA00022989"/>
    </source>
</evidence>
<sequence length="431" mass="47764">MYFSSSSQKFRWMVLGLATGTQATATFVTYGVGPLAAIWQQTFSLSQAQVGLLISMVNIGPLMSMLFIGRALDQHGERWIVGVGSILLGLTMGVSSLLSSYLSLLVTLLLVGIFYGTAQPGGNKVVIKWFDSSQRGLATGIRQAGIPIGGALAGWLIPLLSVRYDWPIAVQLQASSAFIGGLMFLLIYRDPVKESKIPTQHVNFIGELRNLSRKKSLYPLLFSGFSLISFQMVLVAHLMLYLKSKIEHMTLVSTGFMLSLCLLFGMLGRITLAWLSDTIWKGNRIKPLEMILWMSVVGLVVLVVLPEKIPIWCIYVVCSWLGFFGVGWYSLYIVEIGEKAKEHSVGLTVSYALTINQVAIIMAPFFFGLFVDWSNSYALPWIGLASLLSASGIWLRKSSSIPFIEKRMEFNTPISGQNTPHEKRKKNRKIV</sequence>
<feature type="transmembrane region" description="Helical" evidence="6">
    <location>
        <begin position="346"/>
        <end position="371"/>
    </location>
</feature>
<keyword evidence="5 6" id="KW-0472">Membrane</keyword>
<dbReference type="InterPro" id="IPR020846">
    <property type="entry name" value="MFS_dom"/>
</dbReference>
<feature type="transmembrane region" description="Helical" evidence="6">
    <location>
        <begin position="12"/>
        <end position="32"/>
    </location>
</feature>
<dbReference type="STRING" id="1048340.SAMN05444487_106149"/>
<dbReference type="SUPFAM" id="SSF103473">
    <property type="entry name" value="MFS general substrate transporter"/>
    <property type="match status" value="1"/>
</dbReference>
<evidence type="ECO:0000256" key="2">
    <source>
        <dbReference type="ARBA" id="ARBA00022448"/>
    </source>
</evidence>
<feature type="transmembrane region" description="Helical" evidence="6">
    <location>
        <begin position="254"/>
        <end position="275"/>
    </location>
</feature>
<accession>A0A1H2WIS7</accession>